<proteinExistence type="predicted"/>
<evidence type="ECO:0000256" key="1">
    <source>
        <dbReference type="SAM" id="MobiDB-lite"/>
    </source>
</evidence>
<evidence type="ECO:0000313" key="3">
    <source>
        <dbReference type="Proteomes" id="UP000054564"/>
    </source>
</evidence>
<dbReference type="Proteomes" id="UP000054564">
    <property type="component" value="Unassembled WGS sequence"/>
</dbReference>
<reference evidence="3" key="1">
    <citation type="submission" date="2014-03" db="EMBL/GenBank/DDBJ databases">
        <title>The Genome Sequence of Puccinia striiformis f. sp. tritici PST-78.</title>
        <authorList>
            <consortium name="The Broad Institute Genome Sequencing Platform"/>
            <person name="Cuomo C."/>
            <person name="Hulbert S."/>
            <person name="Chen X."/>
            <person name="Walker B."/>
            <person name="Young S.K."/>
            <person name="Zeng Q."/>
            <person name="Gargeya S."/>
            <person name="Fitzgerald M."/>
            <person name="Haas B."/>
            <person name="Abouelleil A."/>
            <person name="Alvarado L."/>
            <person name="Arachchi H.M."/>
            <person name="Berlin A.M."/>
            <person name="Chapman S.B."/>
            <person name="Goldberg J."/>
            <person name="Griggs A."/>
            <person name="Gujja S."/>
            <person name="Hansen M."/>
            <person name="Howarth C."/>
            <person name="Imamovic A."/>
            <person name="Larimer J."/>
            <person name="McCowan C."/>
            <person name="Montmayeur A."/>
            <person name="Murphy C."/>
            <person name="Neiman D."/>
            <person name="Pearson M."/>
            <person name="Priest M."/>
            <person name="Roberts A."/>
            <person name="Saif S."/>
            <person name="Shea T."/>
            <person name="Sisk P."/>
            <person name="Sykes S."/>
            <person name="Wortman J."/>
            <person name="Nusbaum C."/>
            <person name="Birren B."/>
        </authorList>
    </citation>
    <scope>NUCLEOTIDE SEQUENCE [LARGE SCALE GENOMIC DNA]</scope>
    <source>
        <strain evidence="3">race PST-78</strain>
    </source>
</reference>
<dbReference type="OrthoDB" id="10623982at2759"/>
<dbReference type="STRING" id="1165861.A0A0L0VHK3"/>
<evidence type="ECO:0000313" key="2">
    <source>
        <dbReference type="EMBL" id="KNE98706.1"/>
    </source>
</evidence>
<protein>
    <submittedName>
        <fullName evidence="2">Uncharacterized protein</fullName>
    </submittedName>
</protein>
<dbReference type="AlphaFoldDB" id="A0A0L0VHK3"/>
<feature type="compositionally biased region" description="Polar residues" evidence="1">
    <location>
        <begin position="51"/>
        <end position="69"/>
    </location>
</feature>
<accession>A0A0L0VHK3</accession>
<keyword evidence="3" id="KW-1185">Reference proteome</keyword>
<name>A0A0L0VHK3_9BASI</name>
<sequence length="322" mass="35738">MTTIALEITNPTQNSTSTTSSSTNNQSETSHPVDTQVLTESEQPKPPDQPPKTSTAASLSSQLPTTTKSLEIPTPQPNDSSSQPNRPKLTIIDSLGQDFLKPLTKELWNCPDIIDFPLLSTFSNKNNTLQPHQFISTKVKTPHSESTLVQYLSGLHDPPESVISKWVKIIAASVEIMSENLYNPRGPERDKDELKIVQGIQVLNYLEKLKNSSSTFDTSDKTNSDSHNLVMKRSPSDNVLHQSRNRFIQVFMGYVIFQTHGLSNAPLTPAQRKKRLQMAQSSSQNPSNSLLVAIDANVLSDIAQLKEDCGKRLQEIQARHNI</sequence>
<gene>
    <name evidence="2" type="ORF">PSTG_08074</name>
</gene>
<dbReference type="EMBL" id="AJIL01000054">
    <property type="protein sequence ID" value="KNE98706.1"/>
    <property type="molecule type" value="Genomic_DNA"/>
</dbReference>
<feature type="compositionally biased region" description="Low complexity" evidence="1">
    <location>
        <begin position="9"/>
        <end position="30"/>
    </location>
</feature>
<comment type="caution">
    <text evidence="2">The sequence shown here is derived from an EMBL/GenBank/DDBJ whole genome shotgun (WGS) entry which is preliminary data.</text>
</comment>
<organism evidence="2 3">
    <name type="scientific">Puccinia striiformis f. sp. tritici PST-78</name>
    <dbReference type="NCBI Taxonomy" id="1165861"/>
    <lineage>
        <taxon>Eukaryota</taxon>
        <taxon>Fungi</taxon>
        <taxon>Dikarya</taxon>
        <taxon>Basidiomycota</taxon>
        <taxon>Pucciniomycotina</taxon>
        <taxon>Pucciniomycetes</taxon>
        <taxon>Pucciniales</taxon>
        <taxon>Pucciniaceae</taxon>
        <taxon>Puccinia</taxon>
    </lineage>
</organism>
<feature type="compositionally biased region" description="Polar residues" evidence="1">
    <location>
        <begin position="32"/>
        <end position="41"/>
    </location>
</feature>
<feature type="region of interest" description="Disordered" evidence="1">
    <location>
        <begin position="1"/>
        <end position="89"/>
    </location>
</feature>